<dbReference type="EMBL" id="CP113520">
    <property type="protein sequence ID" value="WAJ31184.1"/>
    <property type="molecule type" value="Genomic_DNA"/>
</dbReference>
<sequence length="386" mass="42675">MDDQTVGTQVVGGIVAKAAVSSYERWMLDVFLAKGDRNDPTFREECYKKFLSTFDSAAQTLSARVSSVRLNYGRLRRTIEEVERHLPGTVDLDVIFSELPELERRDDDIPEVPPQVEAAPVFVVNPQGVIENDPDFQRRFVTPTPTLGDLHSEVRRLAGRLATDPGVQHAGSNTAGRVKEASRLLVEAIGETITEVRPGLLIPRGEALRQFSAQQELLDDDRLSDVAPLPDSLRGDLLVLVRAYNAFVASDQALRSYDEAQYGPDTQAEIIDPGEALAIAASAQRTGIVAESAVEVLKEEARVVPPNASSSDRRARRFSEGIRNLLKVIFGRAILWTGGAVTGGYAAAQWFIQNKDWFLRFFADDERALSVIRWLIEHLEKLPIAG</sequence>
<dbReference type="Proteomes" id="UP001163223">
    <property type="component" value="Chromosome"/>
</dbReference>
<organism evidence="1 2">
    <name type="scientific">Antarcticirhabdus aurantiaca</name>
    <dbReference type="NCBI Taxonomy" id="2606717"/>
    <lineage>
        <taxon>Bacteria</taxon>
        <taxon>Pseudomonadati</taxon>
        <taxon>Pseudomonadota</taxon>
        <taxon>Alphaproteobacteria</taxon>
        <taxon>Hyphomicrobiales</taxon>
        <taxon>Aurantimonadaceae</taxon>
        <taxon>Antarcticirhabdus</taxon>
    </lineage>
</organism>
<protein>
    <submittedName>
        <fullName evidence="1">Uncharacterized protein</fullName>
    </submittedName>
</protein>
<reference evidence="1" key="1">
    <citation type="submission" date="2022-11" db="EMBL/GenBank/DDBJ databases">
        <title>beta-Carotene-producing bacterium, Jeongeuplla avenae sp. nov., alleviates the salt stress of Arabidopsis seedlings.</title>
        <authorList>
            <person name="Jiang L."/>
            <person name="Lee J."/>
        </authorList>
    </citation>
    <scope>NUCLEOTIDE SEQUENCE</scope>
    <source>
        <strain evidence="1">DY_R2A_6</strain>
    </source>
</reference>
<name>A0ACD4NWB6_9HYPH</name>
<accession>A0ACD4NWB6</accession>
<proteinExistence type="predicted"/>
<gene>
    <name evidence="1" type="ORF">OXU80_13695</name>
</gene>
<evidence type="ECO:0000313" key="1">
    <source>
        <dbReference type="EMBL" id="WAJ31184.1"/>
    </source>
</evidence>
<evidence type="ECO:0000313" key="2">
    <source>
        <dbReference type="Proteomes" id="UP001163223"/>
    </source>
</evidence>
<keyword evidence="2" id="KW-1185">Reference proteome</keyword>